<comment type="caution">
    <text evidence="2">The sequence shown here is derived from an EMBL/GenBank/DDBJ whole genome shotgun (WGS) entry which is preliminary data.</text>
</comment>
<dbReference type="InterPro" id="IPR036388">
    <property type="entry name" value="WH-like_DNA-bd_sf"/>
</dbReference>
<evidence type="ECO:0000313" key="3">
    <source>
        <dbReference type="Proteomes" id="UP001597108"/>
    </source>
</evidence>
<dbReference type="Gene3D" id="1.10.10.10">
    <property type="entry name" value="Winged helix-like DNA-binding domain superfamily/Winged helix DNA-binding domain"/>
    <property type="match status" value="1"/>
</dbReference>
<evidence type="ECO:0000313" key="2">
    <source>
        <dbReference type="EMBL" id="MFD0980997.1"/>
    </source>
</evidence>
<name>A0ABW3IS74_9RHOB</name>
<evidence type="ECO:0000256" key="1">
    <source>
        <dbReference type="SAM" id="MobiDB-lite"/>
    </source>
</evidence>
<sequence>MAKRNGKRAEEGQYAPLPYAVLKSDAWRHLSGAAVRVFLELHTRFNGSNNGKLRLSYAEAAEALNMGKATVQRAFDDLQEKGFVVLEREGNWYHRQAHEWRLTTKPVQMARGRLSPTNDWRSWRPEKTERGSETERCGGAVVPFQNPCEVDGSKLEPVRAKKRRGHGSGTEH</sequence>
<dbReference type="Proteomes" id="UP001597108">
    <property type="component" value="Unassembled WGS sequence"/>
</dbReference>
<organism evidence="2 3">
    <name type="scientific">Tropicimonas aquimaris</name>
    <dbReference type="NCBI Taxonomy" id="914152"/>
    <lineage>
        <taxon>Bacteria</taxon>
        <taxon>Pseudomonadati</taxon>
        <taxon>Pseudomonadota</taxon>
        <taxon>Alphaproteobacteria</taxon>
        <taxon>Rhodobacterales</taxon>
        <taxon>Roseobacteraceae</taxon>
        <taxon>Tropicimonas</taxon>
    </lineage>
</organism>
<feature type="compositionally biased region" description="Basic and acidic residues" evidence="1">
    <location>
        <begin position="121"/>
        <end position="136"/>
    </location>
</feature>
<protein>
    <submittedName>
        <fullName evidence="2">Helix-turn-helix domain-containing protein</fullName>
    </submittedName>
</protein>
<dbReference type="SUPFAM" id="SSF46785">
    <property type="entry name" value="Winged helix' DNA-binding domain"/>
    <property type="match status" value="1"/>
</dbReference>
<keyword evidence="3" id="KW-1185">Reference proteome</keyword>
<dbReference type="RefSeq" id="WP_386075718.1">
    <property type="nucleotide sequence ID" value="NZ_JBHTJT010000031.1"/>
</dbReference>
<dbReference type="InterPro" id="IPR036390">
    <property type="entry name" value="WH_DNA-bd_sf"/>
</dbReference>
<feature type="region of interest" description="Disordered" evidence="1">
    <location>
        <begin position="113"/>
        <end position="172"/>
    </location>
</feature>
<accession>A0ABW3IS74</accession>
<proteinExistence type="predicted"/>
<reference evidence="3" key="1">
    <citation type="journal article" date="2019" name="Int. J. Syst. Evol. Microbiol.">
        <title>The Global Catalogue of Microorganisms (GCM) 10K type strain sequencing project: providing services to taxonomists for standard genome sequencing and annotation.</title>
        <authorList>
            <consortium name="The Broad Institute Genomics Platform"/>
            <consortium name="The Broad Institute Genome Sequencing Center for Infectious Disease"/>
            <person name="Wu L."/>
            <person name="Ma J."/>
        </authorList>
    </citation>
    <scope>NUCLEOTIDE SEQUENCE [LARGE SCALE GENOMIC DNA]</scope>
    <source>
        <strain evidence="3">CCUG 60524</strain>
    </source>
</reference>
<gene>
    <name evidence="2" type="ORF">ACFQ2S_15220</name>
</gene>
<dbReference type="EMBL" id="JBHTJT010000031">
    <property type="protein sequence ID" value="MFD0980997.1"/>
    <property type="molecule type" value="Genomic_DNA"/>
</dbReference>